<gene>
    <name evidence="3" type="ORF">MVEN_01841700</name>
</gene>
<dbReference type="EMBL" id="JACAZI010000017">
    <property type="protein sequence ID" value="KAF7342515.1"/>
    <property type="molecule type" value="Genomic_DNA"/>
</dbReference>
<feature type="transmembrane region" description="Helical" evidence="2">
    <location>
        <begin position="95"/>
        <end position="115"/>
    </location>
</feature>
<keyword evidence="4" id="KW-1185">Reference proteome</keyword>
<dbReference type="AlphaFoldDB" id="A0A8H6XLK3"/>
<evidence type="ECO:0000313" key="4">
    <source>
        <dbReference type="Proteomes" id="UP000620124"/>
    </source>
</evidence>
<keyword evidence="2" id="KW-1133">Transmembrane helix</keyword>
<feature type="transmembrane region" description="Helical" evidence="2">
    <location>
        <begin position="220"/>
        <end position="241"/>
    </location>
</feature>
<dbReference type="OrthoDB" id="3251871at2759"/>
<organism evidence="3 4">
    <name type="scientific">Mycena venus</name>
    <dbReference type="NCBI Taxonomy" id="2733690"/>
    <lineage>
        <taxon>Eukaryota</taxon>
        <taxon>Fungi</taxon>
        <taxon>Dikarya</taxon>
        <taxon>Basidiomycota</taxon>
        <taxon>Agaricomycotina</taxon>
        <taxon>Agaricomycetes</taxon>
        <taxon>Agaricomycetidae</taxon>
        <taxon>Agaricales</taxon>
        <taxon>Marasmiineae</taxon>
        <taxon>Mycenaceae</taxon>
        <taxon>Mycena</taxon>
    </lineage>
</organism>
<evidence type="ECO:0000256" key="2">
    <source>
        <dbReference type="SAM" id="Phobius"/>
    </source>
</evidence>
<evidence type="ECO:0000256" key="1">
    <source>
        <dbReference type="SAM" id="MobiDB-lite"/>
    </source>
</evidence>
<evidence type="ECO:0000313" key="3">
    <source>
        <dbReference type="EMBL" id="KAF7342515.1"/>
    </source>
</evidence>
<feature type="transmembrane region" description="Helical" evidence="2">
    <location>
        <begin position="127"/>
        <end position="145"/>
    </location>
</feature>
<keyword evidence="2" id="KW-0472">Membrane</keyword>
<name>A0A8H6XLK3_9AGAR</name>
<accession>A0A8H6XLK3</accession>
<feature type="region of interest" description="Disordered" evidence="1">
    <location>
        <begin position="350"/>
        <end position="380"/>
    </location>
</feature>
<sequence length="395" mass="43990">MSRTLNLRSWSPDTQIKGVIVGLMAPGFGLTLVLLGLFKYAAWNPVSRRYVDRVSFRLLTYALIAHLVFCATFPVSNLNVHAGLPCGLLSFGTNLSLMFSAGMFFCIALNLPLVLALRVNGQKMERYYVIGIAFTCLIVNLAPYASGNFGHMGRIQRDMLTFWIVLFATGEVAAFLVIVGYLLSYMLDTRRSHADSLPRTTDSSELSHRPGLRILMFRNIILRVGLYPIVSCVLNISTAVIDLYESQKYARKHLVATELSWRLNLADLTIYAGRPLIYGLLAVTDPSFIRALRALRHPKDEATTQSQDLGRSAPCLSTVIDMPLEETYGEADEVEKDDVRRHRAQMRETSTIPTLGTTLEEGNERRLDEGQDQSGMTANAPALTQRPSIDVVCHI</sequence>
<feature type="transmembrane region" description="Helical" evidence="2">
    <location>
        <begin position="160"/>
        <end position="183"/>
    </location>
</feature>
<proteinExistence type="predicted"/>
<comment type="caution">
    <text evidence="3">The sequence shown here is derived from an EMBL/GenBank/DDBJ whole genome shotgun (WGS) entry which is preliminary data.</text>
</comment>
<dbReference type="Proteomes" id="UP000620124">
    <property type="component" value="Unassembled WGS sequence"/>
</dbReference>
<feature type="transmembrane region" description="Helical" evidence="2">
    <location>
        <begin position="20"/>
        <end position="42"/>
    </location>
</feature>
<reference evidence="3" key="1">
    <citation type="submission" date="2020-05" db="EMBL/GenBank/DDBJ databases">
        <title>Mycena genomes resolve the evolution of fungal bioluminescence.</title>
        <authorList>
            <person name="Tsai I.J."/>
        </authorList>
    </citation>
    <scope>NUCLEOTIDE SEQUENCE</scope>
    <source>
        <strain evidence="3">CCC161011</strain>
    </source>
</reference>
<feature type="transmembrane region" description="Helical" evidence="2">
    <location>
        <begin position="54"/>
        <end position="75"/>
    </location>
</feature>
<keyword evidence="2" id="KW-0812">Transmembrane</keyword>
<protein>
    <submittedName>
        <fullName evidence="3">Uncharacterized protein</fullName>
    </submittedName>
</protein>